<keyword evidence="3" id="KW-1185">Reference proteome</keyword>
<dbReference type="PIRSF" id="PIRSF017082">
    <property type="entry name" value="YflP"/>
    <property type="match status" value="1"/>
</dbReference>
<dbReference type="EMBL" id="CP000542">
    <property type="protein sequence ID" value="ABM56404.1"/>
    <property type="molecule type" value="Genomic_DNA"/>
</dbReference>
<dbReference type="SUPFAM" id="SSF53850">
    <property type="entry name" value="Periplasmic binding protein-like II"/>
    <property type="match status" value="1"/>
</dbReference>
<dbReference type="AlphaFoldDB" id="A1WFJ7"/>
<organism evidence="2 3">
    <name type="scientific">Verminephrobacter eiseniae (strain EF01-2)</name>
    <dbReference type="NCBI Taxonomy" id="391735"/>
    <lineage>
        <taxon>Bacteria</taxon>
        <taxon>Pseudomonadati</taxon>
        <taxon>Pseudomonadota</taxon>
        <taxon>Betaproteobacteria</taxon>
        <taxon>Burkholderiales</taxon>
        <taxon>Comamonadaceae</taxon>
        <taxon>Verminephrobacter</taxon>
    </lineage>
</organism>
<dbReference type="CDD" id="cd13578">
    <property type="entry name" value="PBP2_Bug27"/>
    <property type="match status" value="1"/>
</dbReference>
<dbReference type="Gene3D" id="3.40.190.150">
    <property type="entry name" value="Bordetella uptake gene, domain 1"/>
    <property type="match status" value="1"/>
</dbReference>
<comment type="similarity">
    <text evidence="1">Belongs to the UPF0065 (bug) family.</text>
</comment>
<protein>
    <submittedName>
        <fullName evidence="2">Uncharacterized protein UPF0065</fullName>
    </submittedName>
</protein>
<evidence type="ECO:0000313" key="3">
    <source>
        <dbReference type="Proteomes" id="UP000000374"/>
    </source>
</evidence>
<dbReference type="Proteomes" id="UP000000374">
    <property type="component" value="Chromosome"/>
</dbReference>
<dbReference type="PANTHER" id="PTHR42928:SF5">
    <property type="entry name" value="BLR1237 PROTEIN"/>
    <property type="match status" value="1"/>
</dbReference>
<proteinExistence type="inferred from homology"/>
<sequence>MPIYSPRGELICSRQPATPEIGDQSMPMPSVPIARHAPALALAAAVVSTLFLSALAQQSYPNKPIRVIVPFAAGSTTDIIARAIADKMGQSMGQSLVVDNRSGASGTIGQQAVATAPADGYTLMVHSSSHTVSPSTFAKLPFDTQADFAGVTPISSLPNALVIAPAKNIRTLQALLAAARARPGSINFASAGQGSATHLNAEKFRLAARIEATNIPFKGSAEAVTEVLSGRVDYYFSPIAPVIGQIRDGQLLALAVGSPKRAAALPEVPTTAEAGVPGSEFNFWIGMMAPAKTPRAIVERLHDEVVKALATPEVKERFLKLGADAWTLRPEQFDAYIKQEIASNAQLVQAAGLQVPQ</sequence>
<dbReference type="InterPro" id="IPR005064">
    <property type="entry name" value="BUG"/>
</dbReference>
<dbReference type="STRING" id="391735.Veis_0621"/>
<name>A1WFJ7_VEREI</name>
<dbReference type="PANTHER" id="PTHR42928">
    <property type="entry name" value="TRICARBOXYLATE-BINDING PROTEIN"/>
    <property type="match status" value="1"/>
</dbReference>
<dbReference type="Pfam" id="PF03401">
    <property type="entry name" value="TctC"/>
    <property type="match status" value="1"/>
</dbReference>
<dbReference type="InterPro" id="IPR042100">
    <property type="entry name" value="Bug_dom1"/>
</dbReference>
<dbReference type="eggNOG" id="COG3181">
    <property type="taxonomic scope" value="Bacteria"/>
</dbReference>
<accession>A1WFJ7</accession>
<evidence type="ECO:0000256" key="1">
    <source>
        <dbReference type="ARBA" id="ARBA00006987"/>
    </source>
</evidence>
<evidence type="ECO:0000313" key="2">
    <source>
        <dbReference type="EMBL" id="ABM56404.1"/>
    </source>
</evidence>
<dbReference type="HOGENOM" id="CLU_045683_0_0_4"/>
<dbReference type="KEGG" id="vei:Veis_0621"/>
<gene>
    <name evidence="2" type="ordered locus">Veis_0621</name>
</gene>
<reference evidence="3" key="1">
    <citation type="submission" date="2006-12" db="EMBL/GenBank/DDBJ databases">
        <title>Complete sequence of chromosome 1 of Verminephrobacter eiseniae EF01-2.</title>
        <authorList>
            <person name="Copeland A."/>
            <person name="Lucas S."/>
            <person name="Lapidus A."/>
            <person name="Barry K."/>
            <person name="Detter J.C."/>
            <person name="Glavina del Rio T."/>
            <person name="Dalin E."/>
            <person name="Tice H."/>
            <person name="Pitluck S."/>
            <person name="Chertkov O."/>
            <person name="Brettin T."/>
            <person name="Bruce D."/>
            <person name="Han C."/>
            <person name="Tapia R."/>
            <person name="Gilna P."/>
            <person name="Schmutz J."/>
            <person name="Larimer F."/>
            <person name="Land M."/>
            <person name="Hauser L."/>
            <person name="Kyrpides N."/>
            <person name="Kim E."/>
            <person name="Stahl D."/>
            <person name="Richardson P."/>
        </authorList>
    </citation>
    <scope>NUCLEOTIDE SEQUENCE [LARGE SCALE GENOMIC DNA]</scope>
    <source>
        <strain evidence="3">EF01-2</strain>
    </source>
</reference>
<dbReference type="Gene3D" id="3.40.190.10">
    <property type="entry name" value="Periplasmic binding protein-like II"/>
    <property type="match status" value="1"/>
</dbReference>